<dbReference type="Pfam" id="PF07228">
    <property type="entry name" value="SpoIIE"/>
    <property type="match status" value="1"/>
</dbReference>
<keyword evidence="5" id="KW-1185">Reference proteome</keyword>
<dbReference type="InterPro" id="IPR001932">
    <property type="entry name" value="PPM-type_phosphatase-like_dom"/>
</dbReference>
<comment type="caution">
    <text evidence="4">The sequence shown here is derived from an EMBL/GenBank/DDBJ whole genome shotgun (WGS) entry which is preliminary data.</text>
</comment>
<sequence>MQPAPVPARSLRPVTTSRIPLDVRRVLAAAESASPVDAVPEVARELALALGAVRVSFLISDASGRGLVRLAHTPLVGDDVGDPRAAGRRHEDEEAAAELPYDGGPAEQAMRTQTVQVLAEPAASGAARWRVLAPVTERGEAIGLLELYLPGEPSSEVVSEIGQVAHVLAFVVIANRGHTDLYEWGQRSQAYSLSAEIQQRLLPPSRTCEAAAFTLAGWLEPAATIGGDTYDYSLARDLLHLSLTDAMGHGVQASLTASMCLGSLRGARRRGLSLLEQAKATNDAILQHPISPSGSEFASGLVGRLDLRTGSLEIVNAGHIPPYLLRDGRLTTLDLAVDPPFGMFAESTYRATQLSLTPGDRLVFVTDGMLERNPAGALLAETIRDSDALHPRELVRHLADNALEAAGHALLDDATVLCLDWHGMHEEARDSVAGAEPARASAPLGTNGTSD</sequence>
<dbReference type="SUPFAM" id="SSF55781">
    <property type="entry name" value="GAF domain-like"/>
    <property type="match status" value="1"/>
</dbReference>
<dbReference type="PROSITE" id="PS51746">
    <property type="entry name" value="PPM_2"/>
    <property type="match status" value="1"/>
</dbReference>
<dbReference type="InterPro" id="IPR036457">
    <property type="entry name" value="PPM-type-like_dom_sf"/>
</dbReference>
<dbReference type="Gene3D" id="3.60.40.10">
    <property type="entry name" value="PPM-type phosphatase domain"/>
    <property type="match status" value="1"/>
</dbReference>
<feature type="region of interest" description="Disordered" evidence="2">
    <location>
        <begin position="429"/>
        <end position="451"/>
    </location>
</feature>
<evidence type="ECO:0000259" key="3">
    <source>
        <dbReference type="PROSITE" id="PS51746"/>
    </source>
</evidence>
<evidence type="ECO:0000313" key="4">
    <source>
        <dbReference type="EMBL" id="GAA2114249.1"/>
    </source>
</evidence>
<proteinExistence type="predicted"/>
<organism evidence="4 5">
    <name type="scientific">Nocardioides bigeumensis</name>
    <dbReference type="NCBI Taxonomy" id="433657"/>
    <lineage>
        <taxon>Bacteria</taxon>
        <taxon>Bacillati</taxon>
        <taxon>Actinomycetota</taxon>
        <taxon>Actinomycetes</taxon>
        <taxon>Propionibacteriales</taxon>
        <taxon>Nocardioidaceae</taxon>
        <taxon>Nocardioides</taxon>
    </lineage>
</organism>
<dbReference type="SUPFAM" id="SSF81606">
    <property type="entry name" value="PP2C-like"/>
    <property type="match status" value="1"/>
</dbReference>
<keyword evidence="1" id="KW-0378">Hydrolase</keyword>
<evidence type="ECO:0000256" key="1">
    <source>
        <dbReference type="ARBA" id="ARBA00022801"/>
    </source>
</evidence>
<dbReference type="PANTHER" id="PTHR43156">
    <property type="entry name" value="STAGE II SPORULATION PROTEIN E-RELATED"/>
    <property type="match status" value="1"/>
</dbReference>
<accession>A0ABP5JBB0</accession>
<evidence type="ECO:0000256" key="2">
    <source>
        <dbReference type="SAM" id="MobiDB-lite"/>
    </source>
</evidence>
<evidence type="ECO:0000313" key="5">
    <source>
        <dbReference type="Proteomes" id="UP001500575"/>
    </source>
</evidence>
<dbReference type="EMBL" id="BAAAQQ010000002">
    <property type="protein sequence ID" value="GAA2114249.1"/>
    <property type="molecule type" value="Genomic_DNA"/>
</dbReference>
<feature type="domain" description="PPM-type phosphatase" evidence="3">
    <location>
        <begin position="209"/>
        <end position="421"/>
    </location>
</feature>
<dbReference type="InterPro" id="IPR052016">
    <property type="entry name" value="Bact_Sigma-Reg"/>
</dbReference>
<protein>
    <submittedName>
        <fullName evidence="4">PP2C family protein-serine/threonine phosphatase</fullName>
    </submittedName>
</protein>
<gene>
    <name evidence="4" type="ORF">GCM10009843_02580</name>
</gene>
<dbReference type="Proteomes" id="UP001500575">
    <property type="component" value="Unassembled WGS sequence"/>
</dbReference>
<dbReference type="SMART" id="SM00331">
    <property type="entry name" value="PP2C_SIG"/>
    <property type="match status" value="1"/>
</dbReference>
<name>A0ABP5JBB0_9ACTN</name>
<dbReference type="PANTHER" id="PTHR43156:SF2">
    <property type="entry name" value="STAGE II SPORULATION PROTEIN E"/>
    <property type="match status" value="1"/>
</dbReference>
<reference evidence="5" key="1">
    <citation type="journal article" date="2019" name="Int. J. Syst. Evol. Microbiol.">
        <title>The Global Catalogue of Microorganisms (GCM) 10K type strain sequencing project: providing services to taxonomists for standard genome sequencing and annotation.</title>
        <authorList>
            <consortium name="The Broad Institute Genomics Platform"/>
            <consortium name="The Broad Institute Genome Sequencing Center for Infectious Disease"/>
            <person name="Wu L."/>
            <person name="Ma J."/>
        </authorList>
    </citation>
    <scope>NUCLEOTIDE SEQUENCE [LARGE SCALE GENOMIC DNA]</scope>
    <source>
        <strain evidence="5">JCM 16021</strain>
    </source>
</reference>